<accession>A0A2R5F693</accession>
<dbReference type="AlphaFoldDB" id="A0A2R5F693"/>
<dbReference type="PANTHER" id="PTHR46066:SF2">
    <property type="entry name" value="CHITINASE DOMAIN-CONTAINING PROTEIN 1"/>
    <property type="match status" value="1"/>
</dbReference>
<organism evidence="2 3">
    <name type="scientific">Paenibacillus agaridevorans</name>
    <dbReference type="NCBI Taxonomy" id="171404"/>
    <lineage>
        <taxon>Bacteria</taxon>
        <taxon>Bacillati</taxon>
        <taxon>Bacillota</taxon>
        <taxon>Bacilli</taxon>
        <taxon>Bacillales</taxon>
        <taxon>Paenibacillaceae</taxon>
        <taxon>Paenibacillus</taxon>
    </lineage>
</organism>
<dbReference type="InterPro" id="IPR017853">
    <property type="entry name" value="GH"/>
</dbReference>
<dbReference type="PROSITE" id="PS51910">
    <property type="entry name" value="GH18_2"/>
    <property type="match status" value="1"/>
</dbReference>
<dbReference type="EMBL" id="BDQX01000458">
    <property type="protein sequence ID" value="GBG11924.1"/>
    <property type="molecule type" value="Genomic_DNA"/>
</dbReference>
<dbReference type="Pfam" id="PF00704">
    <property type="entry name" value="Glyco_hydro_18"/>
    <property type="match status" value="1"/>
</dbReference>
<dbReference type="SMART" id="SM00636">
    <property type="entry name" value="Glyco_18"/>
    <property type="match status" value="1"/>
</dbReference>
<sequence>MYRVYQNDKALKEFATEAQALYYAKHYSYSHVEKISDRKWIWDNFPHYKVYQNGNSTSKMEFQTYNEALAYAKTLSNASIRDLENVGWMYDSYPNYRLYQGDNTLPTWNFRTLEDAKKEAAKWGNAHIIDLESGKWVWDNLTATQVEAQSAAPASYDIVVDDQAVTGEKRYSFLKNAIIAAEKHPGSKIVNTATGKTVQSNELTYELRQSGRLVKTYLGLRDAVKAGTWLANAEVIRDGSVLWSSKPYLEVYQGDKKINAYHKLSSAIYYAKHYANSSIQTLDGRVLWSNVKTLQVLGWNGSSAVSTIMSHVSNTQGLDYDSPTWFELTSADGTMSDASDASVVKTLKDRGIKVTPLVHNGFNRKLTSEFLKNSEAQSKFIASLVNRLSALGVYGVNLDFEEVAGADRALYTAFVKKLTDAAHAKSLKVSIDLPRGDASWNHLTAYDHAALAGIVDMIMIMAYDEHWKGSTEPGSVAGLKWVEDGVKQFLDYGVPRSKLMLGIPFYVREWRVDGTGKLVDNRAIFMKELPKLIAETKATGVFDAKSGQNKYTYTKDGYTHVFWAETHDTVLKRIAIAKKYDLAGVAAWRLGYEDAELWTKILQSK</sequence>
<dbReference type="GO" id="GO:0008061">
    <property type="term" value="F:chitin binding"/>
    <property type="evidence" value="ECO:0007669"/>
    <property type="project" value="InterPro"/>
</dbReference>
<evidence type="ECO:0000259" key="1">
    <source>
        <dbReference type="PROSITE" id="PS51910"/>
    </source>
</evidence>
<dbReference type="InterPro" id="IPR029070">
    <property type="entry name" value="Chitinase_insertion_sf"/>
</dbReference>
<keyword evidence="2" id="KW-0378">Hydrolase</keyword>
<name>A0A2R5F693_9BACL</name>
<evidence type="ECO:0000313" key="2">
    <source>
        <dbReference type="EMBL" id="GBG11924.1"/>
    </source>
</evidence>
<proteinExistence type="predicted"/>
<dbReference type="Gene3D" id="3.20.20.80">
    <property type="entry name" value="Glycosidases"/>
    <property type="match status" value="1"/>
</dbReference>
<dbReference type="Gene3D" id="3.10.50.10">
    <property type="match status" value="1"/>
</dbReference>
<dbReference type="GO" id="GO:0016787">
    <property type="term" value="F:hydrolase activity"/>
    <property type="evidence" value="ECO:0007669"/>
    <property type="project" value="UniProtKB-KW"/>
</dbReference>
<dbReference type="PANTHER" id="PTHR46066">
    <property type="entry name" value="CHITINASE DOMAIN-CONTAINING PROTEIN 1 FAMILY MEMBER"/>
    <property type="match status" value="1"/>
</dbReference>
<evidence type="ECO:0000313" key="3">
    <source>
        <dbReference type="Proteomes" id="UP000245202"/>
    </source>
</evidence>
<gene>
    <name evidence="2" type="ORF">PAT3040_06781</name>
</gene>
<dbReference type="GO" id="GO:0005975">
    <property type="term" value="P:carbohydrate metabolic process"/>
    <property type="evidence" value="ECO:0007669"/>
    <property type="project" value="InterPro"/>
</dbReference>
<dbReference type="InterPro" id="IPR001223">
    <property type="entry name" value="Glyco_hydro18_cat"/>
</dbReference>
<dbReference type="InterPro" id="IPR011583">
    <property type="entry name" value="Chitinase_II/V-like_cat"/>
</dbReference>
<protein>
    <submittedName>
        <fullName evidence="2">Glycoside hydrolase</fullName>
    </submittedName>
</protein>
<dbReference type="Proteomes" id="UP000245202">
    <property type="component" value="Unassembled WGS sequence"/>
</dbReference>
<feature type="domain" description="GH18" evidence="1">
    <location>
        <begin position="290"/>
        <end position="605"/>
    </location>
</feature>
<reference evidence="2 3" key="1">
    <citation type="submission" date="2017-08" db="EMBL/GenBank/DDBJ databases">
        <title>Substantial Increase in Enzyme Production by Combined Drug-Resistance Mutations in Paenibacillus agaridevorans.</title>
        <authorList>
            <person name="Tanaka Y."/>
            <person name="Funane K."/>
            <person name="Hosaka T."/>
            <person name="Shiwa Y."/>
            <person name="Fujita N."/>
            <person name="Miyazaki T."/>
            <person name="Yoshikawa H."/>
            <person name="Murakami K."/>
            <person name="Kasahara K."/>
            <person name="Inaoka T."/>
            <person name="Hiraga Y."/>
            <person name="Ochi K."/>
        </authorList>
    </citation>
    <scope>NUCLEOTIDE SEQUENCE [LARGE SCALE GENOMIC DNA]</scope>
    <source>
        <strain evidence="2 3">T-3040</strain>
    </source>
</reference>
<keyword evidence="3" id="KW-1185">Reference proteome</keyword>
<dbReference type="SUPFAM" id="SSF51445">
    <property type="entry name" value="(Trans)glycosidases"/>
    <property type="match status" value="1"/>
</dbReference>
<comment type="caution">
    <text evidence="2">The sequence shown here is derived from an EMBL/GenBank/DDBJ whole genome shotgun (WGS) entry which is preliminary data.</text>
</comment>